<evidence type="ECO:0000256" key="9">
    <source>
        <dbReference type="ARBA" id="ARBA00023235"/>
    </source>
</evidence>
<evidence type="ECO:0000256" key="3">
    <source>
        <dbReference type="ARBA" id="ARBA00010231"/>
    </source>
</evidence>
<dbReference type="EnsemblMetazoa" id="XM_014396432.2">
    <property type="protein sequence ID" value="XP_014251918.1"/>
    <property type="gene ID" value="LOC106668032"/>
</dbReference>
<keyword evidence="9" id="KW-0413">Isomerase</keyword>
<keyword evidence="8" id="KW-0460">Magnesium</keyword>
<sequence>MASFTGDCKLDEKISQWVKWNKNEMFQKELDKIIEAKDVVTLKKLFLKRLEFGTAGLRGRMGPGYSQMNDLVVIQTAQGLLKYLIKNQSDFTEKGIVIGYDGRYNSKRFANLTATVFLNYGAPVYLFSKVCPTPFVPFSITKFHTAAGVMVTASHNPKDDNGYKVYWSNGAQIITPHDKGIASSIEENLEPDNASWDTSVMDNCDKLIDPLNDIMKDYYDKMKSNLINSSLNNVAPFRITYTAMHGVGYPYIVEAFKQANFKDVIPVKEQVEPDPEFSTVEFPNPEEGKSSLKLAMSTADANDSKLILANDPDADRLAVAEKLSDGTWKVFTGNEIGAMLGWWLMYTYKIGRPHFNYRNVYTLSSTVSSKIVKTIALAEGFSFEETLTGFKWMGNRSYDLMKKGKLVLFAFEEAIGFMCGSSVLDKDGISAAVHVAELAAYLYTKNSTLNAQLEEIYSRYGYHISDDSYFHCYEPDVLKSIFDSLRNYKGEKSRYPESLLDGKYKIVSIRDLTTGYDSSQPDKRAKLPVSSSTQMITFNFDNGLVLTLRTSGTEPKLKYYAELCASSTIQDKDALKSTLKEMVNCVIKEFLQPDKNNLKYKTT</sequence>
<evidence type="ECO:0000256" key="6">
    <source>
        <dbReference type="ARBA" id="ARBA00022553"/>
    </source>
</evidence>
<dbReference type="CDD" id="cd05799">
    <property type="entry name" value="PGM2"/>
    <property type="match status" value="1"/>
</dbReference>
<dbReference type="AlphaFoldDB" id="A0A8I6RY18"/>
<dbReference type="Pfam" id="PF02879">
    <property type="entry name" value="PGM_PMM_II"/>
    <property type="match status" value="1"/>
</dbReference>
<dbReference type="FunFam" id="3.40.120.10:FF:000035">
    <property type="entry name" value="Pgm3p"/>
    <property type="match status" value="1"/>
</dbReference>
<evidence type="ECO:0000256" key="4">
    <source>
        <dbReference type="ARBA" id="ARBA00022490"/>
    </source>
</evidence>
<comment type="subcellular location">
    <subcellularLocation>
        <location evidence="2">Cytoplasm</location>
    </subcellularLocation>
</comment>
<feature type="domain" description="Alpha-D-phosphohexomutase alpha/beta/alpha" evidence="13">
    <location>
        <begin position="362"/>
        <end position="460"/>
    </location>
</feature>
<dbReference type="InterPro" id="IPR005846">
    <property type="entry name" value="A-D-PHexomutase_a/b/a-III"/>
</dbReference>
<organism evidence="14 15">
    <name type="scientific">Cimex lectularius</name>
    <name type="common">Bed bug</name>
    <name type="synonym">Acanthia lectularia</name>
    <dbReference type="NCBI Taxonomy" id="79782"/>
    <lineage>
        <taxon>Eukaryota</taxon>
        <taxon>Metazoa</taxon>
        <taxon>Ecdysozoa</taxon>
        <taxon>Arthropoda</taxon>
        <taxon>Hexapoda</taxon>
        <taxon>Insecta</taxon>
        <taxon>Pterygota</taxon>
        <taxon>Neoptera</taxon>
        <taxon>Paraneoptera</taxon>
        <taxon>Hemiptera</taxon>
        <taxon>Heteroptera</taxon>
        <taxon>Panheteroptera</taxon>
        <taxon>Cimicomorpha</taxon>
        <taxon>Cimicidae</taxon>
        <taxon>Cimex</taxon>
    </lineage>
</organism>
<gene>
    <name evidence="14" type="primary">106668032</name>
</gene>
<dbReference type="InterPro" id="IPR005841">
    <property type="entry name" value="Alpha-D-phosphohexomutase_SF"/>
</dbReference>
<dbReference type="GO" id="GO:0005737">
    <property type="term" value="C:cytoplasm"/>
    <property type="evidence" value="ECO:0007669"/>
    <property type="project" value="UniProtKB-SubCell"/>
</dbReference>
<dbReference type="OrthoDB" id="8300170at2759"/>
<comment type="similarity">
    <text evidence="3">Belongs to the phosphohexose mutase family.</text>
</comment>
<dbReference type="Pfam" id="PF02878">
    <property type="entry name" value="PGM_PMM_I"/>
    <property type="match status" value="1"/>
</dbReference>
<proteinExistence type="inferred from homology"/>
<evidence type="ECO:0000259" key="12">
    <source>
        <dbReference type="Pfam" id="PF02879"/>
    </source>
</evidence>
<dbReference type="SUPFAM" id="SSF53738">
    <property type="entry name" value="Phosphoglucomutase, first 3 domains"/>
    <property type="match status" value="3"/>
</dbReference>
<dbReference type="SUPFAM" id="SSF55957">
    <property type="entry name" value="Phosphoglucomutase, C-terminal domain"/>
    <property type="match status" value="1"/>
</dbReference>
<dbReference type="KEGG" id="clec:106668032"/>
<evidence type="ECO:0000256" key="10">
    <source>
        <dbReference type="ARBA" id="ARBA00023277"/>
    </source>
</evidence>
<keyword evidence="6" id="KW-0597">Phosphoprotein</keyword>
<dbReference type="Pfam" id="PF02880">
    <property type="entry name" value="PGM_PMM_III"/>
    <property type="match status" value="1"/>
</dbReference>
<dbReference type="GO" id="GO:0006006">
    <property type="term" value="P:glucose metabolic process"/>
    <property type="evidence" value="ECO:0007669"/>
    <property type="project" value="UniProtKB-KW"/>
</dbReference>
<feature type="domain" description="Alpha-D-phosphohexomutase alpha/beta/alpha" evidence="11">
    <location>
        <begin position="50"/>
        <end position="189"/>
    </location>
</feature>
<dbReference type="PANTHER" id="PTHR45745">
    <property type="entry name" value="PHOSPHOMANNOMUTASE 45A"/>
    <property type="match status" value="1"/>
</dbReference>
<comment type="cofactor">
    <cofactor evidence="1">
        <name>Mg(2+)</name>
        <dbReference type="ChEBI" id="CHEBI:18420"/>
    </cofactor>
</comment>
<dbReference type="GO" id="GO:0008973">
    <property type="term" value="F:phosphopentomutase activity"/>
    <property type="evidence" value="ECO:0007669"/>
    <property type="project" value="TreeGrafter"/>
</dbReference>
<evidence type="ECO:0000256" key="2">
    <source>
        <dbReference type="ARBA" id="ARBA00004496"/>
    </source>
</evidence>
<keyword evidence="4" id="KW-0963">Cytoplasm</keyword>
<name>A0A8I6RY18_CIMLE</name>
<dbReference type="InterPro" id="IPR036900">
    <property type="entry name" value="A-D-PHexomutase_C_sf"/>
</dbReference>
<evidence type="ECO:0000259" key="13">
    <source>
        <dbReference type="Pfam" id="PF02880"/>
    </source>
</evidence>
<dbReference type="GO" id="GO:0000287">
    <property type="term" value="F:magnesium ion binding"/>
    <property type="evidence" value="ECO:0007669"/>
    <property type="project" value="InterPro"/>
</dbReference>
<dbReference type="InterPro" id="IPR016055">
    <property type="entry name" value="A-D-PHexomutase_a/b/a-I/II/III"/>
</dbReference>
<keyword evidence="10" id="KW-0119">Carbohydrate metabolism</keyword>
<dbReference type="Gene3D" id="3.40.120.10">
    <property type="entry name" value="Alpha-D-Glucose-1,6-Bisphosphate, subunit A, domain 3"/>
    <property type="match status" value="3"/>
</dbReference>
<keyword evidence="15" id="KW-1185">Reference proteome</keyword>
<evidence type="ECO:0000256" key="5">
    <source>
        <dbReference type="ARBA" id="ARBA00022526"/>
    </source>
</evidence>
<evidence type="ECO:0000313" key="14">
    <source>
        <dbReference type="EnsemblMetazoa" id="XP_014251918.1"/>
    </source>
</evidence>
<dbReference type="OMA" id="HGTSNKP"/>
<dbReference type="FunFam" id="3.40.120.10:FF:000017">
    <property type="entry name" value="glucose 1,6-bisphosphate synthase"/>
    <property type="match status" value="1"/>
</dbReference>
<dbReference type="EnsemblMetazoa" id="XM_014396431.2">
    <property type="protein sequence ID" value="XP_014251917.1"/>
    <property type="gene ID" value="LOC106668032"/>
</dbReference>
<evidence type="ECO:0000313" key="15">
    <source>
        <dbReference type="Proteomes" id="UP000494040"/>
    </source>
</evidence>
<dbReference type="GO" id="GO:0005634">
    <property type="term" value="C:nucleus"/>
    <property type="evidence" value="ECO:0007669"/>
    <property type="project" value="TreeGrafter"/>
</dbReference>
<dbReference type="PRINTS" id="PR00509">
    <property type="entry name" value="PGMPMM"/>
</dbReference>
<keyword evidence="7" id="KW-0479">Metal-binding</keyword>
<feature type="domain" description="Alpha-D-phosphohexomutase alpha/beta/alpha" evidence="12">
    <location>
        <begin position="217"/>
        <end position="321"/>
    </location>
</feature>
<dbReference type="GO" id="GO:0006166">
    <property type="term" value="P:purine ribonucleoside salvage"/>
    <property type="evidence" value="ECO:0007669"/>
    <property type="project" value="TreeGrafter"/>
</dbReference>
<dbReference type="InterPro" id="IPR016066">
    <property type="entry name" value="A-D-PHexomutase_CS"/>
</dbReference>
<evidence type="ECO:0008006" key="16">
    <source>
        <dbReference type="Google" id="ProtNLM"/>
    </source>
</evidence>
<dbReference type="InterPro" id="IPR005844">
    <property type="entry name" value="A-D-PHexomutase_a/b/a-I"/>
</dbReference>
<dbReference type="InterPro" id="IPR005845">
    <property type="entry name" value="A-D-PHexomutase_a/b/a-II"/>
</dbReference>
<evidence type="ECO:0000256" key="1">
    <source>
        <dbReference type="ARBA" id="ARBA00001946"/>
    </source>
</evidence>
<protein>
    <recommendedName>
        <fullName evidence="16">Phosphoglucomutase</fullName>
    </recommendedName>
</protein>
<evidence type="ECO:0000259" key="11">
    <source>
        <dbReference type="Pfam" id="PF02878"/>
    </source>
</evidence>
<evidence type="ECO:0000256" key="8">
    <source>
        <dbReference type="ARBA" id="ARBA00022842"/>
    </source>
</evidence>
<keyword evidence="5" id="KW-0313">Glucose metabolism</keyword>
<accession>A0A8I6RY18</accession>
<dbReference type="Proteomes" id="UP000494040">
    <property type="component" value="Unassembled WGS sequence"/>
</dbReference>
<evidence type="ECO:0000256" key="7">
    <source>
        <dbReference type="ARBA" id="ARBA00022723"/>
    </source>
</evidence>
<reference evidence="14" key="1">
    <citation type="submission" date="2022-01" db="UniProtKB">
        <authorList>
            <consortium name="EnsemblMetazoa"/>
        </authorList>
    </citation>
    <scope>IDENTIFICATION</scope>
</reference>
<dbReference type="PANTHER" id="PTHR45745:SF1">
    <property type="entry name" value="PHOSPHOGLUCOMUTASE 2B-RELATED"/>
    <property type="match status" value="1"/>
</dbReference>
<dbReference type="PROSITE" id="PS00710">
    <property type="entry name" value="PGM_PMM"/>
    <property type="match status" value="1"/>
</dbReference>